<evidence type="ECO:0000256" key="4">
    <source>
        <dbReference type="ARBA" id="ARBA00022679"/>
    </source>
</evidence>
<feature type="active site" description="Proton donor/acceptor" evidence="13">
    <location>
        <position position="181"/>
    </location>
</feature>
<comment type="similarity">
    <text evidence="2">Belongs to the MYST (SAS/MOZ) family.</text>
</comment>
<keyword evidence="5" id="KW-0479">Metal-binding</keyword>
<dbReference type="Proteomes" id="UP001219567">
    <property type="component" value="Chromosome 1"/>
</dbReference>
<evidence type="ECO:0000259" key="14">
    <source>
        <dbReference type="PROSITE" id="PS51726"/>
    </source>
</evidence>
<dbReference type="EMBL" id="CP119943">
    <property type="protein sequence ID" value="WFC97479.1"/>
    <property type="molecule type" value="Genomic_DNA"/>
</dbReference>
<keyword evidence="8" id="KW-0007">Acetylation</keyword>
<dbReference type="Gene3D" id="3.40.630.30">
    <property type="match status" value="1"/>
</dbReference>
<evidence type="ECO:0000256" key="5">
    <source>
        <dbReference type="ARBA" id="ARBA00022723"/>
    </source>
</evidence>
<dbReference type="PROSITE" id="PS00028">
    <property type="entry name" value="ZINC_FINGER_C2H2_1"/>
    <property type="match status" value="1"/>
</dbReference>
<evidence type="ECO:0000256" key="10">
    <source>
        <dbReference type="ARBA" id="ARBA00023163"/>
    </source>
</evidence>
<evidence type="ECO:0000256" key="2">
    <source>
        <dbReference type="ARBA" id="ARBA00010107"/>
    </source>
</evidence>
<dbReference type="PANTHER" id="PTHR10615">
    <property type="entry name" value="HISTONE ACETYLTRANSFERASE"/>
    <property type="match status" value="1"/>
</dbReference>
<keyword evidence="16" id="KW-1185">Reference proteome</keyword>
<keyword evidence="9" id="KW-0805">Transcription regulation</keyword>
<dbReference type="Pfam" id="PF01853">
    <property type="entry name" value="MOZ_SAS"/>
    <property type="match status" value="1"/>
</dbReference>
<dbReference type="EC" id="2.3.1.48" evidence="3"/>
<keyword evidence="11" id="KW-0539">Nucleus</keyword>
<feature type="domain" description="MYST-type HAT" evidence="14">
    <location>
        <begin position="4"/>
        <end position="318"/>
    </location>
</feature>
<evidence type="ECO:0000256" key="9">
    <source>
        <dbReference type="ARBA" id="ARBA00023015"/>
    </source>
</evidence>
<keyword evidence="10" id="KW-0804">Transcription</keyword>
<dbReference type="PANTHER" id="PTHR10615:SF219">
    <property type="entry name" value="HISTONE ACETYLTRANSFERASE KAT5"/>
    <property type="match status" value="1"/>
</dbReference>
<dbReference type="Pfam" id="PF17772">
    <property type="entry name" value="zf-MYST"/>
    <property type="match status" value="1"/>
</dbReference>
<sequence>MAVGPARCIRRVVYDAYDIRVWYPSPYPLESTEDVSTLHVCAGCFRYVESLALLHRHRRVCRHRHPPGRKVYQRGAHTIWKVDGALQKLYVQNLCLFGKLFIDHKTVCFDVEPFVCYLVTDASSQFDHVLGFFSKEKISYDHYNLACIVIFPPFQRKGYGTLLMEYSYYLSRGEGIAGTPERPLSALGIRGYVAFWTTRVLRTLQNAFDPGNLSARRIRAILAGVSDLPEPPTRKRKISQRGWAGELVDDAITPESNLPDVTLPKSTTLARIAAASDMRVEDTTLALAYADLLVESDGVFFLVRAAIDAAVKRLRMKPPILDEAYVL</sequence>
<proteinExistence type="inferred from homology"/>
<dbReference type="GO" id="GO:0005634">
    <property type="term" value="C:nucleus"/>
    <property type="evidence" value="ECO:0007669"/>
    <property type="project" value="UniProtKB-SubCell"/>
</dbReference>
<organism evidence="15 16">
    <name type="scientific">Malassezia yamatoensis</name>
    <dbReference type="NCBI Taxonomy" id="253288"/>
    <lineage>
        <taxon>Eukaryota</taxon>
        <taxon>Fungi</taxon>
        <taxon>Dikarya</taxon>
        <taxon>Basidiomycota</taxon>
        <taxon>Ustilaginomycotina</taxon>
        <taxon>Malasseziomycetes</taxon>
        <taxon>Malasseziales</taxon>
        <taxon>Malasseziaceae</taxon>
        <taxon>Malassezia</taxon>
    </lineage>
</organism>
<evidence type="ECO:0000313" key="15">
    <source>
        <dbReference type="EMBL" id="WFC97479.1"/>
    </source>
</evidence>
<evidence type="ECO:0000256" key="1">
    <source>
        <dbReference type="ARBA" id="ARBA00004123"/>
    </source>
</evidence>
<evidence type="ECO:0000256" key="11">
    <source>
        <dbReference type="ARBA" id="ARBA00023242"/>
    </source>
</evidence>
<evidence type="ECO:0000256" key="8">
    <source>
        <dbReference type="ARBA" id="ARBA00022990"/>
    </source>
</evidence>
<keyword evidence="4 15" id="KW-0808">Transferase</keyword>
<dbReference type="InterPro" id="IPR016181">
    <property type="entry name" value="Acyl_CoA_acyltransferase"/>
</dbReference>
<evidence type="ECO:0000256" key="12">
    <source>
        <dbReference type="ARBA" id="ARBA00023315"/>
    </source>
</evidence>
<evidence type="ECO:0000256" key="6">
    <source>
        <dbReference type="ARBA" id="ARBA00022771"/>
    </source>
</evidence>
<dbReference type="AlphaFoldDB" id="A0AAJ5YW76"/>
<dbReference type="InterPro" id="IPR040706">
    <property type="entry name" value="Zf-MYST"/>
</dbReference>
<keyword evidence="7" id="KW-0862">Zinc</keyword>
<dbReference type="CDD" id="cd04301">
    <property type="entry name" value="NAT_SF"/>
    <property type="match status" value="1"/>
</dbReference>
<dbReference type="GO" id="GO:0035267">
    <property type="term" value="C:NuA4 histone acetyltransferase complex"/>
    <property type="evidence" value="ECO:0007669"/>
    <property type="project" value="TreeGrafter"/>
</dbReference>
<evidence type="ECO:0000256" key="13">
    <source>
        <dbReference type="PIRSR" id="PIRSR602717-51"/>
    </source>
</evidence>
<dbReference type="Gene3D" id="1.10.10.10">
    <property type="entry name" value="Winged helix-like DNA-binding domain superfamily/Winged helix DNA-binding domain"/>
    <property type="match status" value="1"/>
</dbReference>
<keyword evidence="12 15" id="KW-0012">Acyltransferase</keyword>
<evidence type="ECO:0000313" key="16">
    <source>
        <dbReference type="Proteomes" id="UP001219567"/>
    </source>
</evidence>
<dbReference type="InterPro" id="IPR050603">
    <property type="entry name" value="MYST_HAT"/>
</dbReference>
<dbReference type="Gene3D" id="3.30.60.60">
    <property type="entry name" value="N-acetyl transferase-like"/>
    <property type="match status" value="1"/>
</dbReference>
<dbReference type="GO" id="GO:0006355">
    <property type="term" value="P:regulation of DNA-templated transcription"/>
    <property type="evidence" value="ECO:0007669"/>
    <property type="project" value="InterPro"/>
</dbReference>
<dbReference type="GO" id="GO:0008270">
    <property type="term" value="F:zinc ion binding"/>
    <property type="evidence" value="ECO:0007669"/>
    <property type="project" value="UniProtKB-KW"/>
</dbReference>
<dbReference type="GO" id="GO:0046972">
    <property type="term" value="F:histone H4K16 acetyltransferase activity"/>
    <property type="evidence" value="ECO:0007669"/>
    <property type="project" value="TreeGrafter"/>
</dbReference>
<dbReference type="InterPro" id="IPR036388">
    <property type="entry name" value="WH-like_DNA-bd_sf"/>
</dbReference>
<dbReference type="InterPro" id="IPR013087">
    <property type="entry name" value="Znf_C2H2_type"/>
</dbReference>
<comment type="subcellular location">
    <subcellularLocation>
        <location evidence="1">Nucleus</location>
    </subcellularLocation>
</comment>
<evidence type="ECO:0000256" key="3">
    <source>
        <dbReference type="ARBA" id="ARBA00013184"/>
    </source>
</evidence>
<protein>
    <recommendedName>
        <fullName evidence="3">histone acetyltransferase</fullName>
        <ecNumber evidence="3">2.3.1.48</ecNumber>
    </recommendedName>
</protein>
<evidence type="ECO:0000256" key="7">
    <source>
        <dbReference type="ARBA" id="ARBA00022833"/>
    </source>
</evidence>
<reference evidence="15 16" key="1">
    <citation type="submission" date="2023-03" db="EMBL/GenBank/DDBJ databases">
        <title>Mating type loci evolution in Malassezia.</title>
        <authorList>
            <person name="Coelho M.A."/>
        </authorList>
    </citation>
    <scope>NUCLEOTIDE SEQUENCE [LARGE SCALE GENOMIC DNA]</scope>
    <source>
        <strain evidence="15 16">CBS 9725</strain>
    </source>
</reference>
<gene>
    <name evidence="15" type="ORF">MYAM1_000193</name>
</gene>
<dbReference type="PROSITE" id="PS51726">
    <property type="entry name" value="MYST_HAT"/>
    <property type="match status" value="1"/>
</dbReference>
<name>A0AAJ5YW76_9BASI</name>
<dbReference type="SUPFAM" id="SSF55729">
    <property type="entry name" value="Acyl-CoA N-acyltransferases (Nat)"/>
    <property type="match status" value="1"/>
</dbReference>
<accession>A0AAJ5YW76</accession>
<keyword evidence="6" id="KW-0863">Zinc-finger</keyword>
<dbReference type="InterPro" id="IPR002717">
    <property type="entry name" value="HAT_MYST-type"/>
</dbReference>